<organism evidence="4 5">
    <name type="scientific">Novipirellula caenicola</name>
    <dbReference type="NCBI Taxonomy" id="1536901"/>
    <lineage>
        <taxon>Bacteria</taxon>
        <taxon>Pseudomonadati</taxon>
        <taxon>Planctomycetota</taxon>
        <taxon>Planctomycetia</taxon>
        <taxon>Pirellulales</taxon>
        <taxon>Pirellulaceae</taxon>
        <taxon>Novipirellula</taxon>
    </lineage>
</organism>
<sequence>MMNRFHTLAASLTILAIAMCTTPLRAESDPLQIRDLIVVVIDEVQVPALETGAIDTLSVHEGMTVKRGDVLAILDRRRAELQQRLAKIQLEIATAKADDPSIVALAEKAYRRQQQISKQQTVDVTIAKQKASNELSVLAATKAEAVAKNELARAVDARKRYIDSVSQSEIDGLNLAYERARLEKEQARFQRQLDQLNVDSEKQAEIAQQIAVNEAEIQLSQSSHQHEIEVLEQQQHQHQSELAKLVFDQHTVVAPFDATVVEVMRRRGDWVRAGDPVVRLVGLRRLRAEGYVDAALRTRLLTIDSPTLILHNSTGEVIQRTGDIVFVSPEIDPVNQQVRLTIEFENPDDVVLPGMRMTMQLRTE</sequence>
<dbReference type="Pfam" id="PF25944">
    <property type="entry name" value="Beta-barrel_RND"/>
    <property type="match status" value="1"/>
</dbReference>
<protein>
    <recommendedName>
        <fullName evidence="3">Multidrug resistance protein MdtA-like beta-barrel domain-containing protein</fullName>
    </recommendedName>
</protein>
<name>A0ABP9VP90_9BACT</name>
<evidence type="ECO:0000313" key="5">
    <source>
        <dbReference type="Proteomes" id="UP001416858"/>
    </source>
</evidence>
<feature type="coiled-coil region" evidence="1">
    <location>
        <begin position="71"/>
        <end position="98"/>
    </location>
</feature>
<evidence type="ECO:0000259" key="3">
    <source>
        <dbReference type="Pfam" id="PF25944"/>
    </source>
</evidence>
<reference evidence="4 5" key="1">
    <citation type="submission" date="2024-02" db="EMBL/GenBank/DDBJ databases">
        <title>Rhodopirellula caenicola NBRC 110016.</title>
        <authorList>
            <person name="Ichikawa N."/>
            <person name="Katano-Makiyama Y."/>
            <person name="Hidaka K."/>
        </authorList>
    </citation>
    <scope>NUCLEOTIDE SEQUENCE [LARGE SCALE GENOMIC DNA]</scope>
    <source>
        <strain evidence="4 5">NBRC 110016</strain>
    </source>
</reference>
<comment type="caution">
    <text evidence="4">The sequence shown here is derived from an EMBL/GenBank/DDBJ whole genome shotgun (WGS) entry which is preliminary data.</text>
</comment>
<dbReference type="Gene3D" id="2.40.50.100">
    <property type="match status" value="2"/>
</dbReference>
<evidence type="ECO:0000256" key="2">
    <source>
        <dbReference type="SAM" id="SignalP"/>
    </source>
</evidence>
<accession>A0ABP9VP90</accession>
<dbReference type="InterPro" id="IPR058626">
    <property type="entry name" value="MdtA-like_b-barrel"/>
</dbReference>
<dbReference type="SUPFAM" id="SSF111369">
    <property type="entry name" value="HlyD-like secretion proteins"/>
    <property type="match status" value="2"/>
</dbReference>
<dbReference type="Gene3D" id="1.10.287.470">
    <property type="entry name" value="Helix hairpin bin"/>
    <property type="match status" value="1"/>
</dbReference>
<dbReference type="PANTHER" id="PTHR30469">
    <property type="entry name" value="MULTIDRUG RESISTANCE PROTEIN MDTA"/>
    <property type="match status" value="1"/>
</dbReference>
<keyword evidence="5" id="KW-1185">Reference proteome</keyword>
<feature type="domain" description="Multidrug resistance protein MdtA-like beta-barrel" evidence="3">
    <location>
        <begin position="310"/>
        <end position="361"/>
    </location>
</feature>
<keyword evidence="2" id="KW-0732">Signal</keyword>
<dbReference type="PANTHER" id="PTHR30469:SF15">
    <property type="entry name" value="HLYD FAMILY OF SECRETION PROTEINS"/>
    <property type="match status" value="1"/>
</dbReference>
<evidence type="ECO:0000313" key="4">
    <source>
        <dbReference type="EMBL" id="GAA5507000.1"/>
    </source>
</evidence>
<feature type="signal peptide" evidence="2">
    <location>
        <begin position="1"/>
        <end position="26"/>
    </location>
</feature>
<dbReference type="RefSeq" id="WP_345683890.1">
    <property type="nucleotide sequence ID" value="NZ_BAABRO010000004.1"/>
</dbReference>
<proteinExistence type="predicted"/>
<dbReference type="Gene3D" id="2.40.30.170">
    <property type="match status" value="1"/>
</dbReference>
<feature type="chain" id="PRO_5047361666" description="Multidrug resistance protein MdtA-like beta-barrel domain-containing protein" evidence="2">
    <location>
        <begin position="27"/>
        <end position="364"/>
    </location>
</feature>
<dbReference type="Proteomes" id="UP001416858">
    <property type="component" value="Unassembled WGS sequence"/>
</dbReference>
<dbReference type="EMBL" id="BAABRO010000004">
    <property type="protein sequence ID" value="GAA5507000.1"/>
    <property type="molecule type" value="Genomic_DNA"/>
</dbReference>
<keyword evidence="1" id="KW-0175">Coiled coil</keyword>
<gene>
    <name evidence="4" type="ORF">Rcae01_02454</name>
</gene>
<evidence type="ECO:0000256" key="1">
    <source>
        <dbReference type="SAM" id="Coils"/>
    </source>
</evidence>